<name>A0A9Q1IWD6_SYNKA</name>
<keyword evidence="2" id="KW-1185">Reference proteome</keyword>
<reference evidence="1" key="1">
    <citation type="journal article" date="2023" name="Science">
        <title>Genome structures resolve the early diversification of teleost fishes.</title>
        <authorList>
            <person name="Parey E."/>
            <person name="Louis A."/>
            <person name="Montfort J."/>
            <person name="Bouchez O."/>
            <person name="Roques C."/>
            <person name="Iampietro C."/>
            <person name="Lluch J."/>
            <person name="Castinel A."/>
            <person name="Donnadieu C."/>
            <person name="Desvignes T."/>
            <person name="Floi Bucao C."/>
            <person name="Jouanno E."/>
            <person name="Wen M."/>
            <person name="Mejri S."/>
            <person name="Dirks R."/>
            <person name="Jansen H."/>
            <person name="Henkel C."/>
            <person name="Chen W.J."/>
            <person name="Zahm M."/>
            <person name="Cabau C."/>
            <person name="Klopp C."/>
            <person name="Thompson A.W."/>
            <person name="Robinson-Rechavi M."/>
            <person name="Braasch I."/>
            <person name="Lecointre G."/>
            <person name="Bobe J."/>
            <person name="Postlethwait J.H."/>
            <person name="Berthelot C."/>
            <person name="Roest Crollius H."/>
            <person name="Guiguen Y."/>
        </authorList>
    </citation>
    <scope>NUCLEOTIDE SEQUENCE</scope>
    <source>
        <strain evidence="1">WJC10195</strain>
    </source>
</reference>
<proteinExistence type="predicted"/>
<comment type="caution">
    <text evidence="1">The sequence shown here is derived from an EMBL/GenBank/DDBJ whole genome shotgun (WGS) entry which is preliminary data.</text>
</comment>
<organism evidence="1 2">
    <name type="scientific">Synaphobranchus kaupii</name>
    <name type="common">Kaup's arrowtooth eel</name>
    <dbReference type="NCBI Taxonomy" id="118154"/>
    <lineage>
        <taxon>Eukaryota</taxon>
        <taxon>Metazoa</taxon>
        <taxon>Chordata</taxon>
        <taxon>Craniata</taxon>
        <taxon>Vertebrata</taxon>
        <taxon>Euteleostomi</taxon>
        <taxon>Actinopterygii</taxon>
        <taxon>Neopterygii</taxon>
        <taxon>Teleostei</taxon>
        <taxon>Anguilliformes</taxon>
        <taxon>Synaphobranchidae</taxon>
        <taxon>Synaphobranchus</taxon>
    </lineage>
</organism>
<dbReference type="AlphaFoldDB" id="A0A9Q1IWD6"/>
<sequence>MRLQVQIPQCKSRAVPLQFHRPWHYSGLVSDPEWPCLIGFSIGMRSGVIPVSGKRGRDTPDRIPRFGNFTRSAERRRRLRPCDGSGAGMRSHFLFWGCGRRFPSEPLRHISFSSVSSLRSAPSC</sequence>
<evidence type="ECO:0000313" key="2">
    <source>
        <dbReference type="Proteomes" id="UP001152622"/>
    </source>
</evidence>
<dbReference type="Proteomes" id="UP001152622">
    <property type="component" value="Chromosome 6"/>
</dbReference>
<evidence type="ECO:0000313" key="1">
    <source>
        <dbReference type="EMBL" id="KAJ8355766.1"/>
    </source>
</evidence>
<dbReference type="EMBL" id="JAINUF010000006">
    <property type="protein sequence ID" value="KAJ8355766.1"/>
    <property type="molecule type" value="Genomic_DNA"/>
</dbReference>
<protein>
    <submittedName>
        <fullName evidence="1">Uncharacterized protein</fullName>
    </submittedName>
</protein>
<gene>
    <name evidence="1" type="ORF">SKAU_G00185600</name>
</gene>
<accession>A0A9Q1IWD6</accession>